<gene>
    <name evidence="2" type="ORF">ZHD862_LOCUS6709</name>
</gene>
<proteinExistence type="predicted"/>
<dbReference type="EMBL" id="CAJNOT010000193">
    <property type="protein sequence ID" value="CAF0887462.1"/>
    <property type="molecule type" value="Genomic_DNA"/>
</dbReference>
<dbReference type="Pfam" id="PF00805">
    <property type="entry name" value="Pentapeptide"/>
    <property type="match status" value="1"/>
</dbReference>
<evidence type="ECO:0000256" key="1">
    <source>
        <dbReference type="SAM" id="Phobius"/>
    </source>
</evidence>
<keyword evidence="1" id="KW-1133">Transmembrane helix</keyword>
<evidence type="ECO:0000313" key="3">
    <source>
        <dbReference type="Proteomes" id="UP000663864"/>
    </source>
</evidence>
<sequence length="569" mass="66487">MRPRSASDSMQHTKTLKERSKLNENNVVIPFEKWMTYRKPRTKCFLIIQLLKLIAAILVPLMIGAFKVIQTIHDSRNLQLDRDAEYQRRMDDKLNIDIERQHGDIRATELRIQQIYDKFLSETQETLRKSTEDLTEADLIFLRARTWTTIEQVDPKRKVYLIELLYDSRLLYVSEYVGNMNYRSVDLEGVDLSNCEFGRSNRGDTMKMMNLNGIRLSRAFLRNSSFKHVNLTGSTFEHCDLTGTNFTDVSLTDVNFNDAIVDHSNFIDVLFKTKRNNRSMFRSVMFTGSEVSTYNDTWYDCNFSGSTFIQTLFPQLKIKNSFFDRTRFVNIGFVNQVLVSNVQIRNSSFENIRSTAVFYTTTINNRSDLSGTLFHHLLLREILLDDVDMKRCDIFNVTVQRLAKFNRVNMRESKIDLINYQKELFIINSILPNGSLVTSFEFRRNLLRNGDAEEKRNESRLNQTIIPGWQRRGVLQWLYNMIGSEIAHDNHGGRCLFFGGERYTSLFHNAIEQVIDVSRFVRLFDSYETKFTARADLGGINDTKDTAYVDIWFKSDTSYISNVQIGKFR</sequence>
<name>A0A813YPI7_9BILA</name>
<dbReference type="AlphaFoldDB" id="A0A813YPI7"/>
<dbReference type="InterPro" id="IPR001646">
    <property type="entry name" value="5peptide_repeat"/>
</dbReference>
<dbReference type="PANTHER" id="PTHR14136:SF17">
    <property type="entry name" value="BTB_POZ DOMAIN-CONTAINING PROTEIN KCTD9"/>
    <property type="match status" value="1"/>
</dbReference>
<dbReference type="SUPFAM" id="SSF141571">
    <property type="entry name" value="Pentapeptide repeat-like"/>
    <property type="match status" value="2"/>
</dbReference>
<reference evidence="2" key="1">
    <citation type="submission" date="2021-02" db="EMBL/GenBank/DDBJ databases">
        <authorList>
            <person name="Nowell W R."/>
        </authorList>
    </citation>
    <scope>NUCLEOTIDE SEQUENCE</scope>
</reference>
<evidence type="ECO:0000313" key="2">
    <source>
        <dbReference type="EMBL" id="CAF0887462.1"/>
    </source>
</evidence>
<comment type="caution">
    <text evidence="2">The sequence shown here is derived from an EMBL/GenBank/DDBJ whole genome shotgun (WGS) entry which is preliminary data.</text>
</comment>
<organism evidence="2 3">
    <name type="scientific">Rotaria sordida</name>
    <dbReference type="NCBI Taxonomy" id="392033"/>
    <lineage>
        <taxon>Eukaryota</taxon>
        <taxon>Metazoa</taxon>
        <taxon>Spiralia</taxon>
        <taxon>Gnathifera</taxon>
        <taxon>Rotifera</taxon>
        <taxon>Eurotatoria</taxon>
        <taxon>Bdelloidea</taxon>
        <taxon>Philodinida</taxon>
        <taxon>Philodinidae</taxon>
        <taxon>Rotaria</taxon>
    </lineage>
</organism>
<dbReference type="PANTHER" id="PTHR14136">
    <property type="entry name" value="BTB_POZ DOMAIN-CONTAINING PROTEIN KCTD9"/>
    <property type="match status" value="1"/>
</dbReference>
<accession>A0A813YPI7</accession>
<protein>
    <recommendedName>
        <fullName evidence="4">Pentapeptide repeat-containing protein</fullName>
    </recommendedName>
</protein>
<keyword evidence="1" id="KW-0812">Transmembrane</keyword>
<dbReference type="InterPro" id="IPR051082">
    <property type="entry name" value="Pentapeptide-BTB/POZ_domain"/>
</dbReference>
<dbReference type="Gene3D" id="2.160.20.80">
    <property type="entry name" value="E3 ubiquitin-protein ligase SopA"/>
    <property type="match status" value="2"/>
</dbReference>
<feature type="transmembrane region" description="Helical" evidence="1">
    <location>
        <begin position="44"/>
        <end position="66"/>
    </location>
</feature>
<dbReference type="Proteomes" id="UP000663864">
    <property type="component" value="Unassembled WGS sequence"/>
</dbReference>
<keyword evidence="1" id="KW-0472">Membrane</keyword>
<evidence type="ECO:0008006" key="4">
    <source>
        <dbReference type="Google" id="ProtNLM"/>
    </source>
</evidence>